<accession>A0A0L7KQ64</accession>
<gene>
    <name evidence="9" type="ORF">OBRU01_23095</name>
</gene>
<evidence type="ECO:0000256" key="8">
    <source>
        <dbReference type="SAM" id="Phobius"/>
    </source>
</evidence>
<feature type="compositionally biased region" description="Pro residues" evidence="7">
    <location>
        <begin position="438"/>
        <end position="447"/>
    </location>
</feature>
<dbReference type="AlphaFoldDB" id="A0A0L7KQ64"/>
<keyword evidence="10" id="KW-1185">Reference proteome</keyword>
<feature type="region of interest" description="Disordered" evidence="7">
    <location>
        <begin position="432"/>
        <end position="451"/>
    </location>
</feature>
<evidence type="ECO:0000256" key="6">
    <source>
        <dbReference type="ARBA" id="ARBA00023180"/>
    </source>
</evidence>
<organism evidence="9 10">
    <name type="scientific">Operophtera brumata</name>
    <name type="common">Winter moth</name>
    <name type="synonym">Phalaena brumata</name>
    <dbReference type="NCBI Taxonomy" id="104452"/>
    <lineage>
        <taxon>Eukaryota</taxon>
        <taxon>Metazoa</taxon>
        <taxon>Ecdysozoa</taxon>
        <taxon>Arthropoda</taxon>
        <taxon>Hexapoda</taxon>
        <taxon>Insecta</taxon>
        <taxon>Pterygota</taxon>
        <taxon>Neoptera</taxon>
        <taxon>Endopterygota</taxon>
        <taxon>Lepidoptera</taxon>
        <taxon>Glossata</taxon>
        <taxon>Ditrysia</taxon>
        <taxon>Geometroidea</taxon>
        <taxon>Geometridae</taxon>
        <taxon>Larentiinae</taxon>
        <taxon>Operophtera</taxon>
    </lineage>
</organism>
<feature type="region of interest" description="Disordered" evidence="7">
    <location>
        <begin position="472"/>
        <end position="491"/>
    </location>
</feature>
<dbReference type="EMBL" id="JTDY01007443">
    <property type="protein sequence ID" value="KOB65196.1"/>
    <property type="molecule type" value="Genomic_DNA"/>
</dbReference>
<dbReference type="GO" id="GO:0016020">
    <property type="term" value="C:membrane"/>
    <property type="evidence" value="ECO:0007669"/>
    <property type="project" value="UniProtKB-SubCell"/>
</dbReference>
<comment type="caution">
    <text evidence="9">The sequence shown here is derived from an EMBL/GenBank/DDBJ whole genome shotgun (WGS) entry which is preliminary data.</text>
</comment>
<keyword evidence="6" id="KW-0325">Glycoprotein</keyword>
<comment type="subcellular location">
    <subcellularLocation>
        <location evidence="1">Membrane</location>
        <topology evidence="1">Multi-pass membrane protein</topology>
    </subcellularLocation>
</comment>
<keyword evidence="4 8" id="KW-1133">Transmembrane helix</keyword>
<keyword evidence="5 8" id="KW-0472">Membrane</keyword>
<evidence type="ECO:0000313" key="9">
    <source>
        <dbReference type="EMBL" id="KOB65196.1"/>
    </source>
</evidence>
<sequence length="491" mass="53918">RPDVYGASDCCNKGAGSRCLLWYVTELSDNVSDNVPDGARPRMRRVRQATGRVRRQRLLQQGRWLQVSAVALCVASDRTCTAPATAVTRALAPGLVCGKRPDVYGASDCCNKGAGSRCLVCGKRPDVYGASDCCNKGAGSSGIGVIFVLGGAVALVLAAYFLVGVAEPRDKRVFEAVDKFVDLEKVLFNEHRDPHFNVTSVLLDCHANRTLYKSLHLHRLYDLEAVRAEVEREVSARVSALRPTFPHSGATILGGAARDKLTQLAETGLSDFDFDKILHARTALRLRDSLRFNHTSLKTAIEYLMHEATEAETFLNRQGPDRLLNMTREFASVIELRLNEYLERVQAAAYTQVGRCGPLSNAFNATRDAACNKILMPTRLARLYLHLDPYPGPLVEAEYLYDAYADRDNVPLANGSKRSTLDIEGKIAEWRERSAPLPSAPPDPSPPAGTRLLLAGDDVVCRLVPPALLDDLKTRLDSKDEDNESGIHESE</sequence>
<evidence type="ECO:0000256" key="7">
    <source>
        <dbReference type="SAM" id="MobiDB-lite"/>
    </source>
</evidence>
<name>A0A0L7KQ64_OPEBR</name>
<evidence type="ECO:0000313" key="10">
    <source>
        <dbReference type="Proteomes" id="UP000037510"/>
    </source>
</evidence>
<comment type="similarity">
    <text evidence="2">Belongs to the prominin family.</text>
</comment>
<evidence type="ECO:0000256" key="4">
    <source>
        <dbReference type="ARBA" id="ARBA00022989"/>
    </source>
</evidence>
<evidence type="ECO:0000256" key="5">
    <source>
        <dbReference type="ARBA" id="ARBA00023136"/>
    </source>
</evidence>
<proteinExistence type="inferred from homology"/>
<reference evidence="9 10" key="1">
    <citation type="journal article" date="2015" name="Genome Biol. Evol.">
        <title>The genome of winter moth (Operophtera brumata) provides a genomic perspective on sexual dimorphism and phenology.</title>
        <authorList>
            <person name="Derks M.F."/>
            <person name="Smit S."/>
            <person name="Salis L."/>
            <person name="Schijlen E."/>
            <person name="Bossers A."/>
            <person name="Mateman C."/>
            <person name="Pijl A.S."/>
            <person name="de Ridder D."/>
            <person name="Groenen M.A."/>
            <person name="Visser M.E."/>
            <person name="Megens H.J."/>
        </authorList>
    </citation>
    <scope>NUCLEOTIDE SEQUENCE [LARGE SCALE GENOMIC DNA]</scope>
    <source>
        <strain evidence="9">WM2013NL</strain>
        <tissue evidence="9">Head and thorax</tissue>
    </source>
</reference>
<evidence type="ECO:0000256" key="3">
    <source>
        <dbReference type="ARBA" id="ARBA00022692"/>
    </source>
</evidence>
<evidence type="ECO:0000256" key="1">
    <source>
        <dbReference type="ARBA" id="ARBA00004141"/>
    </source>
</evidence>
<dbReference type="STRING" id="104452.A0A0L7KQ64"/>
<dbReference type="PANTHER" id="PTHR22730:SF1">
    <property type="entry name" value="PROMININ-LIKE PROTEIN"/>
    <property type="match status" value="1"/>
</dbReference>
<dbReference type="Pfam" id="PF05478">
    <property type="entry name" value="Prominin"/>
    <property type="match status" value="2"/>
</dbReference>
<evidence type="ECO:0000256" key="2">
    <source>
        <dbReference type="ARBA" id="ARBA00006058"/>
    </source>
</evidence>
<keyword evidence="3 8" id="KW-0812">Transmembrane</keyword>
<feature type="transmembrane region" description="Helical" evidence="8">
    <location>
        <begin position="143"/>
        <end position="163"/>
    </location>
</feature>
<dbReference type="PANTHER" id="PTHR22730">
    <property type="entry name" value="PROMININ PROM PROTEIN"/>
    <property type="match status" value="1"/>
</dbReference>
<dbReference type="Proteomes" id="UP000037510">
    <property type="component" value="Unassembled WGS sequence"/>
</dbReference>
<protein>
    <submittedName>
        <fullName evidence="9">Putative Prominin-like protein</fullName>
    </submittedName>
</protein>
<feature type="non-terminal residue" evidence="9">
    <location>
        <position position="1"/>
    </location>
</feature>
<dbReference type="InterPro" id="IPR008795">
    <property type="entry name" value="Prominin"/>
</dbReference>